<organism evidence="4 5">
    <name type="scientific">Ramazzottius varieornatus</name>
    <name type="common">Water bear</name>
    <name type="synonym">Tardigrade</name>
    <dbReference type="NCBI Taxonomy" id="947166"/>
    <lineage>
        <taxon>Eukaryota</taxon>
        <taxon>Metazoa</taxon>
        <taxon>Ecdysozoa</taxon>
        <taxon>Tardigrada</taxon>
        <taxon>Eutardigrada</taxon>
        <taxon>Parachela</taxon>
        <taxon>Hypsibioidea</taxon>
        <taxon>Ramazzottiidae</taxon>
        <taxon>Ramazzottius</taxon>
    </lineage>
</organism>
<evidence type="ECO:0000256" key="1">
    <source>
        <dbReference type="ARBA" id="ARBA00004123"/>
    </source>
</evidence>
<dbReference type="EMBL" id="BDGG01000011">
    <property type="protein sequence ID" value="GAV04925.1"/>
    <property type="molecule type" value="Genomic_DNA"/>
</dbReference>
<evidence type="ECO:0000313" key="5">
    <source>
        <dbReference type="Proteomes" id="UP000186922"/>
    </source>
</evidence>
<feature type="DNA-binding region" description="H-T-H motif" evidence="2">
    <location>
        <begin position="31"/>
        <end position="51"/>
    </location>
</feature>
<feature type="domain" description="HTH psq-type" evidence="3">
    <location>
        <begin position="1"/>
        <end position="55"/>
    </location>
</feature>
<keyword evidence="2" id="KW-0539">Nucleus</keyword>
<dbReference type="PROSITE" id="PS50960">
    <property type="entry name" value="HTH_PSQ"/>
    <property type="match status" value="1"/>
</dbReference>
<protein>
    <recommendedName>
        <fullName evidence="3">HTH psq-type domain-containing protein</fullName>
    </recommendedName>
</protein>
<accession>A0A1D1VTS9</accession>
<gene>
    <name evidence="4" type="primary">RvY_15125-1</name>
    <name evidence="4" type="synonym">RvY_15125.1</name>
    <name evidence="4" type="ORF">RvY_15125</name>
</gene>
<dbReference type="Pfam" id="PF05225">
    <property type="entry name" value="HTH_psq"/>
    <property type="match status" value="1"/>
</dbReference>
<sequence length="81" mass="9503">MSQQFKTKRPRRYSEEDLKRALSAVENGTAHREAARLYNVPPRTIYCHLQDTKARRMGRGRQLNATEERLLVDQLKKFGNT</sequence>
<keyword evidence="5" id="KW-1185">Reference proteome</keyword>
<proteinExistence type="predicted"/>
<dbReference type="Gene3D" id="1.10.10.60">
    <property type="entry name" value="Homeodomain-like"/>
    <property type="match status" value="1"/>
</dbReference>
<dbReference type="OrthoDB" id="6756758at2759"/>
<reference evidence="4 5" key="1">
    <citation type="journal article" date="2016" name="Nat. Commun.">
        <title>Extremotolerant tardigrade genome and improved radiotolerance of human cultured cells by tardigrade-unique protein.</title>
        <authorList>
            <person name="Hashimoto T."/>
            <person name="Horikawa D.D."/>
            <person name="Saito Y."/>
            <person name="Kuwahara H."/>
            <person name="Kozuka-Hata H."/>
            <person name="Shin-I T."/>
            <person name="Minakuchi Y."/>
            <person name="Ohishi K."/>
            <person name="Motoyama A."/>
            <person name="Aizu T."/>
            <person name="Enomoto A."/>
            <person name="Kondo K."/>
            <person name="Tanaka S."/>
            <person name="Hara Y."/>
            <person name="Koshikawa S."/>
            <person name="Sagara H."/>
            <person name="Miura T."/>
            <person name="Yokobori S."/>
            <person name="Miyagawa K."/>
            <person name="Suzuki Y."/>
            <person name="Kubo T."/>
            <person name="Oyama M."/>
            <person name="Kohara Y."/>
            <person name="Fujiyama A."/>
            <person name="Arakawa K."/>
            <person name="Katayama T."/>
            <person name="Toyoda A."/>
            <person name="Kunieda T."/>
        </authorList>
    </citation>
    <scope>NUCLEOTIDE SEQUENCE [LARGE SCALE GENOMIC DNA]</scope>
    <source>
        <strain evidence="4 5">YOKOZUNA-1</strain>
    </source>
</reference>
<dbReference type="InterPro" id="IPR009057">
    <property type="entry name" value="Homeodomain-like_sf"/>
</dbReference>
<dbReference type="Proteomes" id="UP000186922">
    <property type="component" value="Unassembled WGS sequence"/>
</dbReference>
<evidence type="ECO:0000313" key="4">
    <source>
        <dbReference type="EMBL" id="GAV04925.1"/>
    </source>
</evidence>
<dbReference type="AlphaFoldDB" id="A0A1D1VTS9"/>
<dbReference type="InterPro" id="IPR007889">
    <property type="entry name" value="HTH_Psq"/>
</dbReference>
<name>A0A1D1VTS9_RAMVA</name>
<evidence type="ECO:0000259" key="3">
    <source>
        <dbReference type="PROSITE" id="PS50960"/>
    </source>
</evidence>
<comment type="caution">
    <text evidence="4">The sequence shown here is derived from an EMBL/GenBank/DDBJ whole genome shotgun (WGS) entry which is preliminary data.</text>
</comment>
<evidence type="ECO:0000256" key="2">
    <source>
        <dbReference type="PROSITE-ProRule" id="PRU00320"/>
    </source>
</evidence>
<dbReference type="GO" id="GO:0003677">
    <property type="term" value="F:DNA binding"/>
    <property type="evidence" value="ECO:0007669"/>
    <property type="project" value="UniProtKB-UniRule"/>
</dbReference>
<dbReference type="GO" id="GO:0005634">
    <property type="term" value="C:nucleus"/>
    <property type="evidence" value="ECO:0007669"/>
    <property type="project" value="UniProtKB-SubCell"/>
</dbReference>
<keyword evidence="2" id="KW-0238">DNA-binding</keyword>
<comment type="subcellular location">
    <subcellularLocation>
        <location evidence="1 2">Nucleus</location>
    </subcellularLocation>
</comment>
<dbReference type="SUPFAM" id="SSF46689">
    <property type="entry name" value="Homeodomain-like"/>
    <property type="match status" value="1"/>
</dbReference>